<evidence type="ECO:0000259" key="2">
    <source>
        <dbReference type="Pfam" id="PF12850"/>
    </source>
</evidence>
<feature type="domain" description="Calcineurin-like phosphoesterase" evidence="2">
    <location>
        <begin position="9"/>
        <end position="216"/>
    </location>
</feature>
<dbReference type="Pfam" id="PF12850">
    <property type="entry name" value="Metallophos_2"/>
    <property type="match status" value="1"/>
</dbReference>
<dbReference type="SUPFAM" id="SSF56300">
    <property type="entry name" value="Metallo-dependent phosphatases"/>
    <property type="match status" value="1"/>
</dbReference>
<dbReference type="Proteomes" id="UP001235269">
    <property type="component" value="Unassembled WGS sequence"/>
</dbReference>
<dbReference type="EMBL" id="JAUSWH010000011">
    <property type="protein sequence ID" value="MDQ0456924.1"/>
    <property type="molecule type" value="Genomic_DNA"/>
</dbReference>
<dbReference type="PANTHER" id="PTHR42850:SF2">
    <property type="entry name" value="BLL5683 PROTEIN"/>
    <property type="match status" value="1"/>
</dbReference>
<evidence type="ECO:0000313" key="4">
    <source>
        <dbReference type="Proteomes" id="UP001235269"/>
    </source>
</evidence>
<sequence>MMQAPGGLMRIALFSDIHGNRQAYEAVLQAADHAGAERIVILGDVVGYGGDPAWCLEKTRQLVEKGALAVRGNHDQALTDPHISLNEQARAALHWTRSALTSEQISFLTGLPIRARDEERLYVHGDAAAPERFHYVTDVDAADQHFSACDSRLSFCGHVHRPALYALGPGGRIISFTPHSATAIPLLPQRRWLSVMGSVGQPRDGDPAAAFGLYDTASGALSFLRAPYDVDAAAQAIRAAGLPETLATRLYRGK</sequence>
<evidence type="ECO:0000256" key="1">
    <source>
        <dbReference type="ARBA" id="ARBA00008950"/>
    </source>
</evidence>
<organism evidence="3 4">
    <name type="scientific">Rhizobium paknamense</name>
    <dbReference type="NCBI Taxonomy" id="1206817"/>
    <lineage>
        <taxon>Bacteria</taxon>
        <taxon>Pseudomonadati</taxon>
        <taxon>Pseudomonadota</taxon>
        <taxon>Alphaproteobacteria</taxon>
        <taxon>Hyphomicrobiales</taxon>
        <taxon>Rhizobiaceae</taxon>
        <taxon>Rhizobium/Agrobacterium group</taxon>
        <taxon>Rhizobium</taxon>
    </lineage>
</organism>
<dbReference type="RefSeq" id="WP_307159108.1">
    <property type="nucleotide sequence ID" value="NZ_JAUSWH010000011.1"/>
</dbReference>
<dbReference type="InterPro" id="IPR011152">
    <property type="entry name" value="Pesterase_MJ0912"/>
</dbReference>
<gene>
    <name evidence="3" type="ORF">QO005_003269</name>
</gene>
<proteinExistence type="inferred from homology"/>
<dbReference type="PIRSF" id="PIRSF000883">
    <property type="entry name" value="Pesterase_MJ0912"/>
    <property type="match status" value="1"/>
</dbReference>
<accession>A0ABU0II97</accession>
<keyword evidence="4" id="KW-1185">Reference proteome</keyword>
<dbReference type="InterPro" id="IPR050126">
    <property type="entry name" value="Ap4A_hydrolase"/>
</dbReference>
<dbReference type="Gene3D" id="3.60.21.10">
    <property type="match status" value="1"/>
</dbReference>
<protein>
    <submittedName>
        <fullName evidence="3">Diadenosine tetraphosphatase ApaH/serine/threonine PP2A family protein phosphatase</fullName>
    </submittedName>
</protein>
<dbReference type="InterPro" id="IPR024654">
    <property type="entry name" value="Calcineurin-like_PHP_lpxH"/>
</dbReference>
<dbReference type="PANTHER" id="PTHR42850">
    <property type="entry name" value="METALLOPHOSPHOESTERASE"/>
    <property type="match status" value="1"/>
</dbReference>
<dbReference type="CDD" id="cd00838">
    <property type="entry name" value="MPP_superfamily"/>
    <property type="match status" value="1"/>
</dbReference>
<reference evidence="3 4" key="1">
    <citation type="submission" date="2023-07" db="EMBL/GenBank/DDBJ databases">
        <title>Genomic Encyclopedia of Type Strains, Phase IV (KMG-IV): sequencing the most valuable type-strain genomes for metagenomic binning, comparative biology and taxonomic classification.</title>
        <authorList>
            <person name="Goeker M."/>
        </authorList>
    </citation>
    <scope>NUCLEOTIDE SEQUENCE [LARGE SCALE GENOMIC DNA]</scope>
    <source>
        <strain evidence="3 4">DSM 100301</strain>
    </source>
</reference>
<evidence type="ECO:0000313" key="3">
    <source>
        <dbReference type="EMBL" id="MDQ0456924.1"/>
    </source>
</evidence>
<name>A0ABU0II97_9HYPH</name>
<dbReference type="InterPro" id="IPR029052">
    <property type="entry name" value="Metallo-depent_PP-like"/>
</dbReference>
<comment type="caution">
    <text evidence="3">The sequence shown here is derived from an EMBL/GenBank/DDBJ whole genome shotgun (WGS) entry which is preliminary data.</text>
</comment>
<comment type="similarity">
    <text evidence="1">Belongs to the metallophosphoesterase superfamily. YfcE family.</text>
</comment>